<evidence type="ECO:0000313" key="2">
    <source>
        <dbReference type="Proteomes" id="UP001056778"/>
    </source>
</evidence>
<keyword evidence="2" id="KW-1185">Reference proteome</keyword>
<reference evidence="1" key="1">
    <citation type="submission" date="2022-04" db="EMBL/GenBank/DDBJ databases">
        <title>Chromosome-scale genome assembly of Holotrichia oblita Faldermann.</title>
        <authorList>
            <person name="Rongchong L."/>
        </authorList>
    </citation>
    <scope>NUCLEOTIDE SEQUENCE</scope>
    <source>
        <strain evidence="1">81SQS9</strain>
    </source>
</reference>
<gene>
    <name evidence="1" type="ORF">MML48_1g14264</name>
</gene>
<name>A0ACB9TYD2_HOLOL</name>
<organism evidence="1 2">
    <name type="scientific">Holotrichia oblita</name>
    <name type="common">Chafer beetle</name>
    <dbReference type="NCBI Taxonomy" id="644536"/>
    <lineage>
        <taxon>Eukaryota</taxon>
        <taxon>Metazoa</taxon>
        <taxon>Ecdysozoa</taxon>
        <taxon>Arthropoda</taxon>
        <taxon>Hexapoda</taxon>
        <taxon>Insecta</taxon>
        <taxon>Pterygota</taxon>
        <taxon>Neoptera</taxon>
        <taxon>Endopterygota</taxon>
        <taxon>Coleoptera</taxon>
        <taxon>Polyphaga</taxon>
        <taxon>Scarabaeiformia</taxon>
        <taxon>Scarabaeidae</taxon>
        <taxon>Melolonthinae</taxon>
        <taxon>Holotrichia</taxon>
    </lineage>
</organism>
<sequence>MSVQETKITLRKIEFPACAKEALSRISQLICRRGPSLSQMDLALDLMAEFVFCEIDKRGNKLSPLNPIKELQLLDVLFEYFNGNIKEVFKNTVFLSLFSGTTATLRSRILSKLISIAIGVPSKSVLISASALMQQVGDSSMNYNKLAEAIVKDYFVLIPNATQRLSGLPDCAPQFVANFLTAVGEIYYNDKKGDVQFPPRSLLETVVLWVTANSKLCIAAQQNPSALPSGTIVMESTTSIAGLFKWCILAPIYKQDCELYAKLHLGLLNNILDIPQGYQPKAINHVHLAVPIRYIYKYAASLVRKKDEAEKNRYLLEDANLQLSLDRYAQAVQVALSVNCVYGNVGELLNQVSQLPQNKLWSIVIAANQPNK</sequence>
<evidence type="ECO:0000313" key="1">
    <source>
        <dbReference type="EMBL" id="KAI4471791.1"/>
    </source>
</evidence>
<proteinExistence type="predicted"/>
<accession>A0ACB9TYD2</accession>
<dbReference type="EMBL" id="CM043015">
    <property type="protein sequence ID" value="KAI4471791.1"/>
    <property type="molecule type" value="Genomic_DNA"/>
</dbReference>
<comment type="caution">
    <text evidence="1">The sequence shown here is derived from an EMBL/GenBank/DDBJ whole genome shotgun (WGS) entry which is preliminary data.</text>
</comment>
<dbReference type="Proteomes" id="UP001056778">
    <property type="component" value="Chromosome 1"/>
</dbReference>
<protein>
    <submittedName>
        <fullName evidence="1">Uncharacterized protein</fullName>
    </submittedName>
</protein>